<dbReference type="AlphaFoldDB" id="A0AAD2CUJ8"/>
<evidence type="ECO:0000313" key="3">
    <source>
        <dbReference type="EMBL" id="CAJ1945217.1"/>
    </source>
</evidence>
<name>A0AAD2CUJ8_9STRA</name>
<dbReference type="EMBL" id="CAKOGP040001335">
    <property type="protein sequence ID" value="CAJ1945217.1"/>
    <property type="molecule type" value="Genomic_DNA"/>
</dbReference>
<gene>
    <name evidence="3" type="ORF">CYCCA115_LOCUS9361</name>
</gene>
<feature type="compositionally biased region" description="Low complexity" evidence="1">
    <location>
        <begin position="80"/>
        <end position="92"/>
    </location>
</feature>
<keyword evidence="4" id="KW-1185">Reference proteome</keyword>
<accession>A0AAD2CUJ8</accession>
<evidence type="ECO:0000313" key="4">
    <source>
        <dbReference type="Proteomes" id="UP001295423"/>
    </source>
</evidence>
<feature type="transmembrane region" description="Helical" evidence="2">
    <location>
        <begin position="369"/>
        <end position="390"/>
    </location>
</feature>
<feature type="transmembrane region" description="Helical" evidence="2">
    <location>
        <begin position="268"/>
        <end position="286"/>
    </location>
</feature>
<keyword evidence="2" id="KW-1133">Transmembrane helix</keyword>
<dbReference type="Proteomes" id="UP001295423">
    <property type="component" value="Unassembled WGS sequence"/>
</dbReference>
<feature type="transmembrane region" description="Helical" evidence="2">
    <location>
        <begin position="190"/>
        <end position="214"/>
    </location>
</feature>
<proteinExistence type="predicted"/>
<feature type="region of interest" description="Disordered" evidence="1">
    <location>
        <begin position="132"/>
        <end position="152"/>
    </location>
</feature>
<feature type="region of interest" description="Disordered" evidence="1">
    <location>
        <begin position="23"/>
        <end position="105"/>
    </location>
</feature>
<feature type="compositionally biased region" description="Basic and acidic residues" evidence="1">
    <location>
        <begin position="140"/>
        <end position="152"/>
    </location>
</feature>
<comment type="caution">
    <text evidence="3">The sequence shown here is derived from an EMBL/GenBank/DDBJ whole genome shotgun (WGS) entry which is preliminary data.</text>
</comment>
<feature type="compositionally biased region" description="Acidic residues" evidence="1">
    <location>
        <begin position="48"/>
        <end position="57"/>
    </location>
</feature>
<organism evidence="3 4">
    <name type="scientific">Cylindrotheca closterium</name>
    <dbReference type="NCBI Taxonomy" id="2856"/>
    <lineage>
        <taxon>Eukaryota</taxon>
        <taxon>Sar</taxon>
        <taxon>Stramenopiles</taxon>
        <taxon>Ochrophyta</taxon>
        <taxon>Bacillariophyta</taxon>
        <taxon>Bacillariophyceae</taxon>
        <taxon>Bacillariophycidae</taxon>
        <taxon>Bacillariales</taxon>
        <taxon>Bacillariaceae</taxon>
        <taxon>Cylindrotheca</taxon>
    </lineage>
</organism>
<feature type="transmembrane region" description="Helical" evidence="2">
    <location>
        <begin position="292"/>
        <end position="314"/>
    </location>
</feature>
<sequence>MNKNADKEVPSSSNNGFEETAFCSSSHCDDDVESSSWSSSSNNAHLNDDDDDDDVEEPTSFIKNVEDSNSKATTNHAVCSPSSSSSSSQYQNDRQRQRRRRRHQVKPQTPREHWCCCSCCCGGYDDDDDDDDYLADDDDRNGHNKEDDYTLDHDDDDASPLCVTRVLRYCRLLPPSPRLKEGPIHKNIRFLLWWTILLDWIVALIACLSFTQWMTCCGEPILDMPGMMNNNNNNNNNNNEIMQIFLYSYVGIVLVQIIPVVREGSCIPWNLMNPIVGFVVGFVLFFNDKPMTALIIWILQISSVALQFVTYRHYSILHRESKRRLERAKAQLLERPKNRHGYQQNKRERVRRELQRRCTKSLYRLRKHLIGVSINIVLAIATLLLIVYVARKGGMCVKDGGTPSLFLFNDEEMECSIHDPSKGTTRYETCDSDSGESECYVPFF</sequence>
<keyword evidence="2" id="KW-0812">Transmembrane</keyword>
<evidence type="ECO:0000256" key="2">
    <source>
        <dbReference type="SAM" id="Phobius"/>
    </source>
</evidence>
<evidence type="ECO:0000256" key="1">
    <source>
        <dbReference type="SAM" id="MobiDB-lite"/>
    </source>
</evidence>
<feature type="transmembrane region" description="Helical" evidence="2">
    <location>
        <begin position="241"/>
        <end position="261"/>
    </location>
</feature>
<reference evidence="3" key="1">
    <citation type="submission" date="2023-08" db="EMBL/GenBank/DDBJ databases">
        <authorList>
            <person name="Audoor S."/>
            <person name="Bilcke G."/>
        </authorList>
    </citation>
    <scope>NUCLEOTIDE SEQUENCE</scope>
</reference>
<protein>
    <submittedName>
        <fullName evidence="3">Uncharacterized protein</fullName>
    </submittedName>
</protein>
<feature type="compositionally biased region" description="Basic residues" evidence="1">
    <location>
        <begin position="96"/>
        <end position="105"/>
    </location>
</feature>
<keyword evidence="2" id="KW-0472">Membrane</keyword>